<dbReference type="InterPro" id="IPR003594">
    <property type="entry name" value="HATPase_dom"/>
</dbReference>
<evidence type="ECO:0000259" key="3">
    <source>
        <dbReference type="Pfam" id="PF06580"/>
    </source>
</evidence>
<feature type="domain" description="Signal transduction histidine kinase internal region" evidence="3">
    <location>
        <begin position="381"/>
        <end position="459"/>
    </location>
</feature>
<dbReference type="InterPro" id="IPR036890">
    <property type="entry name" value="HATPase_C_sf"/>
</dbReference>
<name>A0A2R5EQJ2_9BACL</name>
<evidence type="ECO:0000313" key="5">
    <source>
        <dbReference type="Proteomes" id="UP000245202"/>
    </source>
</evidence>
<dbReference type="AlphaFoldDB" id="A0A2R5EQJ2"/>
<dbReference type="GO" id="GO:0000155">
    <property type="term" value="F:phosphorelay sensor kinase activity"/>
    <property type="evidence" value="ECO:0007669"/>
    <property type="project" value="InterPro"/>
</dbReference>
<keyword evidence="1" id="KW-0472">Membrane</keyword>
<dbReference type="PANTHER" id="PTHR34220">
    <property type="entry name" value="SENSOR HISTIDINE KINASE YPDA"/>
    <property type="match status" value="1"/>
</dbReference>
<evidence type="ECO:0000256" key="1">
    <source>
        <dbReference type="SAM" id="Phobius"/>
    </source>
</evidence>
<feature type="transmembrane region" description="Helical" evidence="1">
    <location>
        <begin position="289"/>
        <end position="312"/>
    </location>
</feature>
<dbReference type="GO" id="GO:0016020">
    <property type="term" value="C:membrane"/>
    <property type="evidence" value="ECO:0007669"/>
    <property type="project" value="InterPro"/>
</dbReference>
<sequence length="588" mass="67414">MIGLKLKFKVTLAFALFIIGPFLIVGWISAYKAEESMQDELGRTMLQLAKQNHTTITKSMSAVNDKTITFLGNHLFNRTVLNPFWLNIETFSQINQADEILERWSSDGTSYTLYMMNREEKRTHVDLSDKNSGFKYFDFDHSDRPEWVQHADNKRGAGVFRLIPSSEGTATVSFIRSILNAQNYNDVIGYLVVSHLEVHFTRDLLSVQLPENSGIFLFNDANELLMQAGSAAFPEAGITELASRETSGYRFVNQGGERWLSAYAYEPDFHTRLVYHVPLNSLSSSWKGFQWFIMIVSAIYLVLVLLFVLYLLRMIVRPLHRLVTITKIYEPGVPLASDNSRDLLRSDEFGILYGSFLRMTRRLDHSFEENYAMKIKQKETELATLHSQITPHLLYNTLDSIYWYALRKGNKDVGGMIKDLSKLLRIGLSKGRTMIPIGEEIEHVQAYCRLQMKRYPDNFEVHWDIDEDAKKYTTPKVILQPLVENAIFHAVSSMDGEGEIRIAIRCADSEIEMTVEDNGFLPVDMERLEQITRGEITDKGYGIRNVHQRIQLHFGEAFGLRYIRGEGGGVKALITLPRQEYIKVIPDS</sequence>
<feature type="domain" description="Histidine kinase/HSP90-like ATPase" evidence="2">
    <location>
        <begin position="478"/>
        <end position="579"/>
    </location>
</feature>
<dbReference type="InterPro" id="IPR010559">
    <property type="entry name" value="Sig_transdc_His_kin_internal"/>
</dbReference>
<organism evidence="4 5">
    <name type="scientific">Paenibacillus agaridevorans</name>
    <dbReference type="NCBI Taxonomy" id="171404"/>
    <lineage>
        <taxon>Bacteria</taxon>
        <taxon>Bacillati</taxon>
        <taxon>Bacillota</taxon>
        <taxon>Bacilli</taxon>
        <taxon>Bacillales</taxon>
        <taxon>Paenibacillaceae</taxon>
        <taxon>Paenibacillus</taxon>
    </lineage>
</organism>
<dbReference type="InterPro" id="IPR050640">
    <property type="entry name" value="Bact_2-comp_sensor_kinase"/>
</dbReference>
<dbReference type="Proteomes" id="UP000245202">
    <property type="component" value="Unassembled WGS sequence"/>
</dbReference>
<protein>
    <submittedName>
        <fullName evidence="4">Uncharacterized protein</fullName>
    </submittedName>
</protein>
<gene>
    <name evidence="4" type="ORF">PAT3040_03569</name>
</gene>
<evidence type="ECO:0000313" key="4">
    <source>
        <dbReference type="EMBL" id="GBG08952.1"/>
    </source>
</evidence>
<feature type="transmembrane region" description="Helical" evidence="1">
    <location>
        <begin position="12"/>
        <end position="31"/>
    </location>
</feature>
<dbReference type="PANTHER" id="PTHR34220:SF7">
    <property type="entry name" value="SENSOR HISTIDINE KINASE YPDA"/>
    <property type="match status" value="1"/>
</dbReference>
<dbReference type="SUPFAM" id="SSF55874">
    <property type="entry name" value="ATPase domain of HSP90 chaperone/DNA topoisomerase II/histidine kinase"/>
    <property type="match status" value="1"/>
</dbReference>
<keyword evidence="5" id="KW-1185">Reference proteome</keyword>
<evidence type="ECO:0000259" key="2">
    <source>
        <dbReference type="Pfam" id="PF02518"/>
    </source>
</evidence>
<dbReference type="Gene3D" id="3.30.565.10">
    <property type="entry name" value="Histidine kinase-like ATPase, C-terminal domain"/>
    <property type="match status" value="1"/>
</dbReference>
<keyword evidence="1" id="KW-1133">Transmembrane helix</keyword>
<dbReference type="Pfam" id="PF06580">
    <property type="entry name" value="His_kinase"/>
    <property type="match status" value="1"/>
</dbReference>
<dbReference type="Gene3D" id="6.10.340.10">
    <property type="match status" value="1"/>
</dbReference>
<dbReference type="EMBL" id="BDQX01000180">
    <property type="protein sequence ID" value="GBG08952.1"/>
    <property type="molecule type" value="Genomic_DNA"/>
</dbReference>
<keyword evidence="1" id="KW-0812">Transmembrane</keyword>
<comment type="caution">
    <text evidence="4">The sequence shown here is derived from an EMBL/GenBank/DDBJ whole genome shotgun (WGS) entry which is preliminary data.</text>
</comment>
<reference evidence="4 5" key="1">
    <citation type="submission" date="2017-08" db="EMBL/GenBank/DDBJ databases">
        <title>Substantial Increase in Enzyme Production by Combined Drug-Resistance Mutations in Paenibacillus agaridevorans.</title>
        <authorList>
            <person name="Tanaka Y."/>
            <person name="Funane K."/>
            <person name="Hosaka T."/>
            <person name="Shiwa Y."/>
            <person name="Fujita N."/>
            <person name="Miyazaki T."/>
            <person name="Yoshikawa H."/>
            <person name="Murakami K."/>
            <person name="Kasahara K."/>
            <person name="Inaoka T."/>
            <person name="Hiraga Y."/>
            <person name="Ochi K."/>
        </authorList>
    </citation>
    <scope>NUCLEOTIDE SEQUENCE [LARGE SCALE GENOMIC DNA]</scope>
    <source>
        <strain evidence="4 5">T-3040</strain>
    </source>
</reference>
<accession>A0A2R5EQJ2</accession>
<dbReference type="RefSeq" id="WP_108993789.1">
    <property type="nucleotide sequence ID" value="NZ_BDQX01000180.1"/>
</dbReference>
<dbReference type="Pfam" id="PF02518">
    <property type="entry name" value="HATPase_c"/>
    <property type="match status" value="1"/>
</dbReference>
<proteinExistence type="predicted"/>